<dbReference type="Proteomes" id="UP000241365">
    <property type="component" value="Segment"/>
</dbReference>
<name>A0A160ERZ4_9VIRU</name>
<reference evidence="1 2" key="1">
    <citation type="journal article" date="2016" name="Genome Announc.">
        <title>Complete Genome Sequence of a New Megavirus Family Member Isolated from an Inland Water Lake for the First Time in India.</title>
        <authorList>
            <person name="Chatterjee A."/>
            <person name="Ali F."/>
            <person name="Bange D."/>
            <person name="Kondabagil K."/>
        </authorList>
    </citation>
    <scope>NUCLEOTIDE SEQUENCE [LARGE SCALE GENOMIC DNA]</scope>
    <source>
        <strain evidence="1">1</strain>
    </source>
</reference>
<dbReference type="GeneID" id="80513476"/>
<dbReference type="EMBL" id="KU877344">
    <property type="protein sequence ID" value="ANB51114.1"/>
    <property type="molecule type" value="Genomic_DNA"/>
</dbReference>
<evidence type="ECO:0000313" key="1">
    <source>
        <dbReference type="EMBL" id="ANB51114.1"/>
    </source>
</evidence>
<accession>A0A160ERZ4</accession>
<sequence length="120" mass="14143">MNKLIVLSIVSMNEPTKETRFEYILSDKNSLKDKINDLKRRVFDDNIKEFKEIYGTNSICPYINCDTYLNPNFEKSNRIEGIFSIMDNIFLIEQHTSYIFAYGITIVDLNIDNTLTLYEH</sequence>
<proteinExistence type="predicted"/>
<dbReference type="RefSeq" id="YP_010776865.1">
    <property type="nucleotide sequence ID" value="NC_075034.1"/>
</dbReference>
<protein>
    <submittedName>
        <fullName evidence="1">Uncharacterized protein</fullName>
    </submittedName>
</protein>
<dbReference type="KEGG" id="vg:80513476"/>
<keyword evidence="2" id="KW-1185">Reference proteome</keyword>
<evidence type="ECO:0000313" key="2">
    <source>
        <dbReference type="Proteomes" id="UP000241365"/>
    </source>
</evidence>
<organism evidence="1 2">
    <name type="scientific">Powai lake megavirus</name>
    <dbReference type="NCBI Taxonomy" id="1842663"/>
    <lineage>
        <taxon>Viruses</taxon>
        <taxon>Varidnaviria</taxon>
        <taxon>Bamfordvirae</taxon>
        <taxon>Nucleocytoviricota</taxon>
        <taxon>Megaviricetes</taxon>
        <taxon>Imitervirales</taxon>
        <taxon>Mimiviridae</taxon>
        <taxon>Megamimivirinae</taxon>
        <taxon>Megavirus</taxon>
        <taxon>Megavirus powaiense</taxon>
    </lineage>
</organism>